<evidence type="ECO:0000256" key="1">
    <source>
        <dbReference type="SAM" id="MobiDB-lite"/>
    </source>
</evidence>
<feature type="region of interest" description="Disordered" evidence="1">
    <location>
        <begin position="687"/>
        <end position="776"/>
    </location>
</feature>
<dbReference type="AlphaFoldDB" id="A0A316Z7B2"/>
<feature type="domain" description="Zn(2)-C6 fungal-type" evidence="2">
    <location>
        <begin position="111"/>
        <end position="142"/>
    </location>
</feature>
<feature type="compositionally biased region" description="Polar residues" evidence="1">
    <location>
        <begin position="627"/>
        <end position="641"/>
    </location>
</feature>
<dbReference type="GO" id="GO:0000981">
    <property type="term" value="F:DNA-binding transcription factor activity, RNA polymerase II-specific"/>
    <property type="evidence" value="ECO:0007669"/>
    <property type="project" value="InterPro"/>
</dbReference>
<dbReference type="PROSITE" id="PS50048">
    <property type="entry name" value="ZN2_CY6_FUNGAL_2"/>
    <property type="match status" value="1"/>
</dbReference>
<dbReference type="Gene3D" id="4.10.240.10">
    <property type="entry name" value="Zn(2)-C6 fungal-type DNA-binding domain"/>
    <property type="match status" value="1"/>
</dbReference>
<reference evidence="3 4" key="1">
    <citation type="journal article" date="2018" name="Mol. Biol. Evol.">
        <title>Broad Genomic Sampling Reveals a Smut Pathogenic Ancestry of the Fungal Clade Ustilaginomycotina.</title>
        <authorList>
            <person name="Kijpornyongpan T."/>
            <person name="Mondo S.J."/>
            <person name="Barry K."/>
            <person name="Sandor L."/>
            <person name="Lee J."/>
            <person name="Lipzen A."/>
            <person name="Pangilinan J."/>
            <person name="LaButti K."/>
            <person name="Hainaut M."/>
            <person name="Henrissat B."/>
            <person name="Grigoriev I.V."/>
            <person name="Spatafora J.W."/>
            <person name="Aime M.C."/>
        </authorList>
    </citation>
    <scope>NUCLEOTIDE SEQUENCE [LARGE SCALE GENOMIC DNA]</scope>
    <source>
        <strain evidence="3 4">MCA 4186</strain>
    </source>
</reference>
<dbReference type="InterPro" id="IPR001138">
    <property type="entry name" value="Zn2Cys6_DnaBD"/>
</dbReference>
<dbReference type="Pfam" id="PF00172">
    <property type="entry name" value="Zn_clus"/>
    <property type="match status" value="1"/>
</dbReference>
<dbReference type="SUPFAM" id="SSF57701">
    <property type="entry name" value="Zn2/Cys6 DNA-binding domain"/>
    <property type="match status" value="1"/>
</dbReference>
<evidence type="ECO:0000313" key="3">
    <source>
        <dbReference type="EMBL" id="PWN96964.1"/>
    </source>
</evidence>
<evidence type="ECO:0000313" key="4">
    <source>
        <dbReference type="Proteomes" id="UP000245946"/>
    </source>
</evidence>
<keyword evidence="4" id="KW-1185">Reference proteome</keyword>
<dbReference type="Proteomes" id="UP000245946">
    <property type="component" value="Unassembled WGS sequence"/>
</dbReference>
<sequence length="776" mass="83468">MSMQQHRQPIFGAPRHAPQDFVPTHASARHDDAANVRSLAHHEQPVSRSINTADAWRSHKSVEHEQRHRSHMHGQLYAANIRSRSGRAKYIESMKEAKAKRKTARARIPQACNACRLHKRRCSGHLPCELCTKRGRATWCTYEDPEDEDDDEEGAGEMDFEQVSSQFIRDARRRSYSPASPPSSPLEPADDSRTRAPQYSQRKTHKRRGSAGSSDDSLGGSSDDDDFASHKPNSAGSSEPSSSAMSRTVTLDDAAVANIVQPLRRSPSDGHVGGSGMAALSLSATLNYNKDSGARAGPPRIRAASSGESGFFRGPLGDSRPRFRFGFLSGSKSPQFEERLVLAGPPPTSLGLSKIIWTYGRKLPTPLPLTSPVPTTPRGPGQSFASARHDADNLMSPPLPVDLELVSCVLVDSSGRPRLSRADLEVGWPGLFNAQQEMSPTEAARPLTAPISSSLSTFLPAAQGARPSSAGKDLAAELEVIEDDVAMSTTSPSRAPRSASMVRSSNLQLSPPVSAPVHTVHGGGVTRLHLNTATRPSLVASPEEDMACPPLPSMLHLSSSHEQAIASAQYDVLCRGQGLPSASAVTKTSPKHETMPAPSRFKTKDSRRASHGRRSRSSTVAYVPSQPALQTAIRGTQNQQQRQHEAMAAWHEERSAHKSSSATRLRNHSQPVRPSETFSMLPAQQHELTSTVHEATLSPRKRKLDSSASDGAHHSPTKPHAGCGSPSSRQPTSVFTPLPGSRDGAAAGMVQFAPTAPHHAGQRQHDGSVHESAGTH</sequence>
<gene>
    <name evidence="3" type="ORF">FA09DRAFT_339881</name>
</gene>
<feature type="region of interest" description="Disordered" evidence="1">
    <location>
        <begin position="170"/>
        <end position="247"/>
    </location>
</feature>
<dbReference type="RefSeq" id="XP_025597243.1">
    <property type="nucleotide sequence ID" value="XM_025744261.1"/>
</dbReference>
<dbReference type="CDD" id="cd00067">
    <property type="entry name" value="GAL4"/>
    <property type="match status" value="1"/>
</dbReference>
<name>A0A316Z7B2_9BASI</name>
<feature type="compositionally biased region" description="Low complexity" evidence="1">
    <location>
        <begin position="210"/>
        <end position="221"/>
    </location>
</feature>
<evidence type="ECO:0000259" key="2">
    <source>
        <dbReference type="PROSITE" id="PS50048"/>
    </source>
</evidence>
<dbReference type="GO" id="GO:0008270">
    <property type="term" value="F:zinc ion binding"/>
    <property type="evidence" value="ECO:0007669"/>
    <property type="project" value="InterPro"/>
</dbReference>
<feature type="compositionally biased region" description="Low complexity" evidence="1">
    <location>
        <begin position="294"/>
        <end position="306"/>
    </location>
</feature>
<proteinExistence type="predicted"/>
<dbReference type="InterPro" id="IPR036864">
    <property type="entry name" value="Zn2-C6_fun-type_DNA-bd_sf"/>
</dbReference>
<dbReference type="EMBL" id="KZ819297">
    <property type="protein sequence ID" value="PWN96964.1"/>
    <property type="molecule type" value="Genomic_DNA"/>
</dbReference>
<feature type="region of interest" description="Disordered" evidence="1">
    <location>
        <begin position="1"/>
        <end position="22"/>
    </location>
</feature>
<dbReference type="OrthoDB" id="3364175at2759"/>
<dbReference type="PROSITE" id="PS00463">
    <property type="entry name" value="ZN2_CY6_FUNGAL_1"/>
    <property type="match status" value="1"/>
</dbReference>
<protein>
    <recommendedName>
        <fullName evidence="2">Zn(2)-C6 fungal-type domain-containing protein</fullName>
    </recommendedName>
</protein>
<feature type="compositionally biased region" description="Basic and acidic residues" evidence="1">
    <location>
        <begin position="642"/>
        <end position="656"/>
    </location>
</feature>
<feature type="region of interest" description="Disordered" evidence="1">
    <location>
        <begin position="581"/>
        <end position="675"/>
    </location>
</feature>
<feature type="region of interest" description="Disordered" evidence="1">
    <location>
        <begin position="291"/>
        <end position="315"/>
    </location>
</feature>
<accession>A0A316Z7B2</accession>
<feature type="compositionally biased region" description="Polar residues" evidence="1">
    <location>
        <begin position="658"/>
        <end position="675"/>
    </location>
</feature>
<dbReference type="SMART" id="SM00066">
    <property type="entry name" value="GAL4"/>
    <property type="match status" value="1"/>
</dbReference>
<feature type="compositionally biased region" description="Polar residues" evidence="1">
    <location>
        <begin position="725"/>
        <end position="735"/>
    </location>
</feature>
<organism evidence="3 4">
    <name type="scientific">Tilletiopsis washingtonensis</name>
    <dbReference type="NCBI Taxonomy" id="58919"/>
    <lineage>
        <taxon>Eukaryota</taxon>
        <taxon>Fungi</taxon>
        <taxon>Dikarya</taxon>
        <taxon>Basidiomycota</taxon>
        <taxon>Ustilaginomycotina</taxon>
        <taxon>Exobasidiomycetes</taxon>
        <taxon>Entylomatales</taxon>
        <taxon>Entylomatales incertae sedis</taxon>
        <taxon>Tilletiopsis</taxon>
    </lineage>
</organism>
<feature type="compositionally biased region" description="Low complexity" evidence="1">
    <location>
        <begin position="234"/>
        <end position="246"/>
    </location>
</feature>
<dbReference type="GeneID" id="37271805"/>